<keyword evidence="3" id="KW-1185">Reference proteome</keyword>
<reference evidence="2" key="1">
    <citation type="journal article" date="2018" name="Genome Biol. Evol.">
        <title>Genomics and development of Lentinus tigrinus, a white-rot wood-decaying mushroom with dimorphic fruiting bodies.</title>
        <authorList>
            <person name="Wu B."/>
            <person name="Xu Z."/>
            <person name="Knudson A."/>
            <person name="Carlson A."/>
            <person name="Chen N."/>
            <person name="Kovaka S."/>
            <person name="LaButti K."/>
            <person name="Lipzen A."/>
            <person name="Pennachio C."/>
            <person name="Riley R."/>
            <person name="Schakwitz W."/>
            <person name="Umezawa K."/>
            <person name="Ohm R.A."/>
            <person name="Grigoriev I.V."/>
            <person name="Nagy L.G."/>
            <person name="Gibbons J."/>
            <person name="Hibbett D."/>
        </authorList>
    </citation>
    <scope>NUCLEOTIDE SEQUENCE [LARGE SCALE GENOMIC DNA]</scope>
    <source>
        <strain evidence="2">ALCF2SS1-6</strain>
    </source>
</reference>
<sequence length="185" mass="21107">MTTMPVPETNIPALFLPAHLRLGATNWKEYKQAIETICRIAGVEDNLTPERHGGRQDEDWAERDELCKAIITLNVRDFPRYGVSAGKETPAHDVWAQLVKIHSPKRWCGLFKLEWIRPLTRLEWMLLMVAVVFAVLLAVCATDLKLARVELGNVRAGLRHRAPLSERLLQDVYGIDARRLKYGDL</sequence>
<evidence type="ECO:0000313" key="3">
    <source>
        <dbReference type="Proteomes" id="UP000313359"/>
    </source>
</evidence>
<keyword evidence="1" id="KW-1133">Transmembrane helix</keyword>
<organism evidence="2 3">
    <name type="scientific">Lentinus tigrinus ALCF2SS1-6</name>
    <dbReference type="NCBI Taxonomy" id="1328759"/>
    <lineage>
        <taxon>Eukaryota</taxon>
        <taxon>Fungi</taxon>
        <taxon>Dikarya</taxon>
        <taxon>Basidiomycota</taxon>
        <taxon>Agaricomycotina</taxon>
        <taxon>Agaricomycetes</taxon>
        <taxon>Polyporales</taxon>
        <taxon>Polyporaceae</taxon>
        <taxon>Lentinus</taxon>
    </lineage>
</organism>
<dbReference type="Proteomes" id="UP000313359">
    <property type="component" value="Unassembled WGS sequence"/>
</dbReference>
<dbReference type="EMBL" id="ML122254">
    <property type="protein sequence ID" value="RPD64228.1"/>
    <property type="molecule type" value="Genomic_DNA"/>
</dbReference>
<name>A0A5C2SLP6_9APHY</name>
<dbReference type="OrthoDB" id="2754604at2759"/>
<protein>
    <submittedName>
        <fullName evidence="2">Uncharacterized protein</fullName>
    </submittedName>
</protein>
<keyword evidence="1" id="KW-0812">Transmembrane</keyword>
<evidence type="ECO:0000256" key="1">
    <source>
        <dbReference type="SAM" id="Phobius"/>
    </source>
</evidence>
<keyword evidence="1" id="KW-0472">Membrane</keyword>
<accession>A0A5C2SLP6</accession>
<gene>
    <name evidence="2" type="ORF">L227DRAFT_650423</name>
</gene>
<proteinExistence type="predicted"/>
<dbReference type="AlphaFoldDB" id="A0A5C2SLP6"/>
<evidence type="ECO:0000313" key="2">
    <source>
        <dbReference type="EMBL" id="RPD64228.1"/>
    </source>
</evidence>
<feature type="transmembrane region" description="Helical" evidence="1">
    <location>
        <begin position="124"/>
        <end position="144"/>
    </location>
</feature>